<keyword evidence="13" id="KW-1015">Disulfide bond</keyword>
<comment type="similarity">
    <text evidence="3">Belongs to the QueH family.</text>
</comment>
<dbReference type="EMBL" id="CP065938">
    <property type="protein sequence ID" value="UWX06027.1"/>
    <property type="molecule type" value="Genomic_DNA"/>
</dbReference>
<evidence type="ECO:0000256" key="3">
    <source>
        <dbReference type="ARBA" id="ARBA00008207"/>
    </source>
</evidence>
<keyword evidence="11" id="KW-0408">Iron</keyword>
<dbReference type="InterPro" id="IPR003828">
    <property type="entry name" value="QueH"/>
</dbReference>
<organism evidence="17 18">
    <name type="scientific">Taurinivorans muris</name>
    <dbReference type="NCBI Taxonomy" id="2787751"/>
    <lineage>
        <taxon>Bacteria</taxon>
        <taxon>Pseudomonadati</taxon>
        <taxon>Thermodesulfobacteriota</taxon>
        <taxon>Desulfovibrionia</taxon>
        <taxon>Desulfovibrionales</taxon>
        <taxon>Desulfovibrionaceae</taxon>
        <taxon>Taurinivorans</taxon>
    </lineage>
</organism>
<evidence type="ECO:0000256" key="1">
    <source>
        <dbReference type="ARBA" id="ARBA00002268"/>
    </source>
</evidence>
<comment type="function">
    <text evidence="1">Catalyzes the conversion of epoxyqueuosine (oQ) to queuosine (Q), which is a hypermodified base found in the wobble positions of tRNA(Asp), tRNA(Asn), tRNA(His) and tRNA(Tyr).</text>
</comment>
<keyword evidence="6" id="KW-0004">4Fe-4S</keyword>
<evidence type="ECO:0000256" key="10">
    <source>
        <dbReference type="ARBA" id="ARBA00023002"/>
    </source>
</evidence>
<evidence type="ECO:0000256" key="11">
    <source>
        <dbReference type="ARBA" id="ARBA00023004"/>
    </source>
</evidence>
<keyword evidence="18" id="KW-1185">Reference proteome</keyword>
<evidence type="ECO:0000313" key="18">
    <source>
        <dbReference type="Proteomes" id="UP001058120"/>
    </source>
</evidence>
<evidence type="ECO:0000256" key="8">
    <source>
        <dbReference type="ARBA" id="ARBA00022723"/>
    </source>
</evidence>
<evidence type="ECO:0000256" key="14">
    <source>
        <dbReference type="ARBA" id="ARBA00023284"/>
    </source>
</evidence>
<keyword evidence="9" id="KW-0671">Queuosine biosynthesis</keyword>
<gene>
    <name evidence="17" type="ORF">JBF11_01510</name>
</gene>
<keyword evidence="7" id="KW-0819">tRNA processing</keyword>
<evidence type="ECO:0000256" key="15">
    <source>
        <dbReference type="ARBA" id="ARBA00031446"/>
    </source>
</evidence>
<dbReference type="RefSeq" id="WP_334315624.1">
    <property type="nucleotide sequence ID" value="NZ_CP065938.1"/>
</dbReference>
<sequence>MQKKILLHSCCGPCSIMALEYLKKNNFEPHIFYYNPNIHPQKEYFLRLNAMQQVAKTYQAPLVVGNNEDFFKTIKKENHELDLTSLQENFKTLFSPDRLMQEAMQKILTKWKRYAELFPSREFDTLRIYAEGKHHAVADFKTLQSLLVIDSYAFVKFLSTYQEKERCKECYKERMIKSVFYAKEQGFAEFTSTLLYSKYQNHEDICLAIEKALQVVNNNTKTQLNFHYVDFREFWQQGIDKSKELNIYRQKWCGCVLSRLESLKQTAEREYKKRIRNAG</sequence>
<dbReference type="EC" id="1.17.99.6" evidence="4"/>
<keyword evidence="8" id="KW-0479">Metal-binding</keyword>
<evidence type="ECO:0000256" key="13">
    <source>
        <dbReference type="ARBA" id="ARBA00023157"/>
    </source>
</evidence>
<dbReference type="PANTHER" id="PTHR36701">
    <property type="entry name" value="EPOXYQUEUOSINE REDUCTASE QUEH"/>
    <property type="match status" value="1"/>
</dbReference>
<proteinExistence type="inferred from homology"/>
<keyword evidence="12" id="KW-0411">Iron-sulfur</keyword>
<accession>A0ABY5Y3R0</accession>
<evidence type="ECO:0000256" key="9">
    <source>
        <dbReference type="ARBA" id="ARBA00022785"/>
    </source>
</evidence>
<evidence type="ECO:0000256" key="2">
    <source>
        <dbReference type="ARBA" id="ARBA00004691"/>
    </source>
</evidence>
<keyword evidence="14" id="KW-0676">Redox-active center</keyword>
<evidence type="ECO:0000256" key="16">
    <source>
        <dbReference type="ARBA" id="ARBA00047415"/>
    </source>
</evidence>
<evidence type="ECO:0000256" key="5">
    <source>
        <dbReference type="ARBA" id="ARBA00016895"/>
    </source>
</evidence>
<protein>
    <recommendedName>
        <fullName evidence="5">Epoxyqueuosine reductase QueH</fullName>
        <ecNumber evidence="4">1.17.99.6</ecNumber>
    </recommendedName>
    <alternativeName>
        <fullName evidence="15">Queuosine biosynthesis protein QueH</fullName>
    </alternativeName>
</protein>
<comment type="catalytic activity">
    <reaction evidence="16">
        <text>epoxyqueuosine(34) in tRNA + AH2 = queuosine(34) in tRNA + A + H2O</text>
        <dbReference type="Rhea" id="RHEA:32159"/>
        <dbReference type="Rhea" id="RHEA-COMP:18571"/>
        <dbReference type="Rhea" id="RHEA-COMP:18582"/>
        <dbReference type="ChEBI" id="CHEBI:13193"/>
        <dbReference type="ChEBI" id="CHEBI:15377"/>
        <dbReference type="ChEBI" id="CHEBI:17499"/>
        <dbReference type="ChEBI" id="CHEBI:194431"/>
        <dbReference type="ChEBI" id="CHEBI:194443"/>
        <dbReference type="EC" id="1.17.99.6"/>
    </reaction>
</comment>
<evidence type="ECO:0000313" key="17">
    <source>
        <dbReference type="EMBL" id="UWX06027.1"/>
    </source>
</evidence>
<name>A0ABY5Y3R0_9BACT</name>
<evidence type="ECO:0000256" key="12">
    <source>
        <dbReference type="ARBA" id="ARBA00023014"/>
    </source>
</evidence>
<dbReference type="Proteomes" id="UP001058120">
    <property type="component" value="Chromosome"/>
</dbReference>
<dbReference type="PANTHER" id="PTHR36701:SF1">
    <property type="entry name" value="EPOXYQUEUOSINE REDUCTASE QUEH"/>
    <property type="match status" value="1"/>
</dbReference>
<evidence type="ECO:0000256" key="4">
    <source>
        <dbReference type="ARBA" id="ARBA00012622"/>
    </source>
</evidence>
<evidence type="ECO:0000256" key="6">
    <source>
        <dbReference type="ARBA" id="ARBA00022485"/>
    </source>
</evidence>
<comment type="pathway">
    <text evidence="2">tRNA modification; tRNA-queuosine biosynthesis.</text>
</comment>
<keyword evidence="10" id="KW-0560">Oxidoreductase</keyword>
<evidence type="ECO:0000256" key="7">
    <source>
        <dbReference type="ARBA" id="ARBA00022694"/>
    </source>
</evidence>
<reference evidence="17" key="1">
    <citation type="submission" date="2020-12" db="EMBL/GenBank/DDBJ databases">
        <title>Taurinivorans muris gen. nov., sp. nov., fundamental and realized metabolic niche of a ubiquitous sulfidogenic bacterium in the murine intestine.</title>
        <authorList>
            <person name="Ye H."/>
            <person name="Hanson B.T."/>
            <person name="Loy A."/>
        </authorList>
    </citation>
    <scope>NUCLEOTIDE SEQUENCE</scope>
    <source>
        <strain evidence="17">LT0009</strain>
    </source>
</reference>
<dbReference type="Pfam" id="PF02677">
    <property type="entry name" value="QueH"/>
    <property type="match status" value="2"/>
</dbReference>